<evidence type="ECO:0000313" key="8">
    <source>
        <dbReference type="EMBL" id="RSH76517.1"/>
    </source>
</evidence>
<dbReference type="Pfam" id="PF00150">
    <property type="entry name" value="Cellulase"/>
    <property type="match status" value="1"/>
</dbReference>
<evidence type="ECO:0000256" key="6">
    <source>
        <dbReference type="RuleBase" id="RU361153"/>
    </source>
</evidence>
<dbReference type="RefSeq" id="XP_028471664.1">
    <property type="nucleotide sequence ID" value="XM_028621088.1"/>
</dbReference>
<keyword evidence="5 6" id="KW-0326">Glycosidase</keyword>
<dbReference type="InterPro" id="IPR017853">
    <property type="entry name" value="GH"/>
</dbReference>
<dbReference type="InterPro" id="IPR001547">
    <property type="entry name" value="Glyco_hydro_5"/>
</dbReference>
<comment type="caution">
    <text evidence="8">The sequence shown here is derived from an EMBL/GenBank/DDBJ whole genome shotgun (WGS) entry which is preliminary data.</text>
</comment>
<evidence type="ECO:0000256" key="1">
    <source>
        <dbReference type="ARBA" id="ARBA00000966"/>
    </source>
</evidence>
<dbReference type="GO" id="GO:0008810">
    <property type="term" value="F:cellulase activity"/>
    <property type="evidence" value="ECO:0007669"/>
    <property type="project" value="UniProtKB-EC"/>
</dbReference>
<dbReference type="STRING" id="105984.A0A427XCH5"/>
<organism evidence="8 9">
    <name type="scientific">Apiotrichum porosum</name>
    <dbReference type="NCBI Taxonomy" id="105984"/>
    <lineage>
        <taxon>Eukaryota</taxon>
        <taxon>Fungi</taxon>
        <taxon>Dikarya</taxon>
        <taxon>Basidiomycota</taxon>
        <taxon>Agaricomycotina</taxon>
        <taxon>Tremellomycetes</taxon>
        <taxon>Trichosporonales</taxon>
        <taxon>Trichosporonaceae</taxon>
        <taxon>Apiotrichum</taxon>
    </lineage>
</organism>
<sequence>AAVAAAPLEKRSGFQFGGVNLAGCDFGMTTYGYSGVTWCPTTSQISHFTNQGANLIRLPVGWQYLVGSNVASTSLDQTYLATYDALVQGVLNTGAYAIIDIHNYARWNGGVVGTDVSGQYFANLWSLLAAKYKTTRG</sequence>
<dbReference type="PANTHER" id="PTHR34142">
    <property type="entry name" value="ENDO-BETA-1,4-GLUCANASE A"/>
    <property type="match status" value="1"/>
</dbReference>
<evidence type="ECO:0000256" key="4">
    <source>
        <dbReference type="ARBA" id="ARBA00022801"/>
    </source>
</evidence>
<evidence type="ECO:0000256" key="2">
    <source>
        <dbReference type="ARBA" id="ARBA00005641"/>
    </source>
</evidence>
<accession>A0A427XCH5</accession>
<dbReference type="EC" id="3.2.1.4" evidence="3"/>
<dbReference type="PANTHER" id="PTHR34142:SF5">
    <property type="entry name" value="CBM1 DOMAIN-CONTAINING PROTEIN"/>
    <property type="match status" value="1"/>
</dbReference>
<feature type="domain" description="Glycoside hydrolase family 5" evidence="7">
    <location>
        <begin position="23"/>
        <end position="133"/>
    </location>
</feature>
<evidence type="ECO:0000256" key="5">
    <source>
        <dbReference type="ARBA" id="ARBA00023295"/>
    </source>
</evidence>
<gene>
    <name evidence="8" type="primary">CMC1</name>
    <name evidence="8" type="ORF">EHS24_005589</name>
</gene>
<dbReference type="EMBL" id="RSCE01000027">
    <property type="protein sequence ID" value="RSH76517.1"/>
    <property type="molecule type" value="Genomic_DNA"/>
</dbReference>
<evidence type="ECO:0000259" key="7">
    <source>
        <dbReference type="Pfam" id="PF00150"/>
    </source>
</evidence>
<dbReference type="OrthoDB" id="5823761at2759"/>
<evidence type="ECO:0000313" key="9">
    <source>
        <dbReference type="Proteomes" id="UP000279236"/>
    </source>
</evidence>
<dbReference type="Proteomes" id="UP000279236">
    <property type="component" value="Unassembled WGS sequence"/>
</dbReference>
<proteinExistence type="inferred from homology"/>
<comment type="similarity">
    <text evidence="2 6">Belongs to the glycosyl hydrolase 5 (cellulase A) family.</text>
</comment>
<reference evidence="8 9" key="1">
    <citation type="submission" date="2018-11" db="EMBL/GenBank/DDBJ databases">
        <title>Genome sequence of Apiotrichum porosum DSM 27194.</title>
        <authorList>
            <person name="Aliyu H."/>
            <person name="Gorte O."/>
            <person name="Ochsenreither K."/>
        </authorList>
    </citation>
    <scope>NUCLEOTIDE SEQUENCE [LARGE SCALE GENOMIC DNA]</scope>
    <source>
        <strain evidence="8 9">DSM 27194</strain>
    </source>
</reference>
<dbReference type="Gene3D" id="3.20.20.80">
    <property type="entry name" value="Glycosidases"/>
    <property type="match status" value="1"/>
</dbReference>
<keyword evidence="4 6" id="KW-0378">Hydrolase</keyword>
<comment type="catalytic activity">
    <reaction evidence="1">
        <text>Endohydrolysis of (1-&gt;4)-beta-D-glucosidic linkages in cellulose, lichenin and cereal beta-D-glucans.</text>
        <dbReference type="EC" id="3.2.1.4"/>
    </reaction>
</comment>
<dbReference type="GO" id="GO:0009251">
    <property type="term" value="P:glucan catabolic process"/>
    <property type="evidence" value="ECO:0007669"/>
    <property type="project" value="TreeGrafter"/>
</dbReference>
<keyword evidence="9" id="KW-1185">Reference proteome</keyword>
<dbReference type="SUPFAM" id="SSF51445">
    <property type="entry name" value="(Trans)glycosidases"/>
    <property type="match status" value="1"/>
</dbReference>
<feature type="non-terminal residue" evidence="8">
    <location>
        <position position="1"/>
    </location>
</feature>
<dbReference type="GeneID" id="39590132"/>
<protein>
    <recommendedName>
        <fullName evidence="3">cellulase</fullName>
        <ecNumber evidence="3">3.2.1.4</ecNumber>
    </recommendedName>
</protein>
<evidence type="ECO:0000256" key="3">
    <source>
        <dbReference type="ARBA" id="ARBA00012601"/>
    </source>
</evidence>
<name>A0A427XCH5_9TREE</name>
<dbReference type="AlphaFoldDB" id="A0A427XCH5"/>